<organism evidence="2 3">
    <name type="scientific">Lentzea fradiae</name>
    <dbReference type="NCBI Taxonomy" id="200378"/>
    <lineage>
        <taxon>Bacteria</taxon>
        <taxon>Bacillati</taxon>
        <taxon>Actinomycetota</taxon>
        <taxon>Actinomycetes</taxon>
        <taxon>Pseudonocardiales</taxon>
        <taxon>Pseudonocardiaceae</taxon>
        <taxon>Lentzea</taxon>
    </lineage>
</organism>
<dbReference type="PANTHER" id="PTHR37292">
    <property type="entry name" value="VNG6097C"/>
    <property type="match status" value="1"/>
</dbReference>
<dbReference type="OrthoDB" id="9787127at2"/>
<gene>
    <name evidence="2" type="ORF">SAMN05216553_104462</name>
</gene>
<dbReference type="AlphaFoldDB" id="A0A1G7QI97"/>
<name>A0A1G7QI97_9PSEU</name>
<dbReference type="STRING" id="200378.SAMN05216553_104462"/>
<sequence length="572" mass="64497">MLGGLGSEQTATSFDVESLVKWTWDGRIRVPYFQRDFRWGQQDVTRLFDSIVKRYPIGSLLLWQKPAPADELVLGNLRVSAAETSRAHFVVDGQQRLVSLANALHREGSRRAPFSLFYDLHEQAFTTKGSTVRGATAKPWVVPLPVLFDLQELLRWFADNPAIGDRLDQATEIAKILRQYQVPAYVVSHHDEHVLQDIFDRMNNYGKRLTKAEVFSALNSKSGTASDDNFDFSLIADRVAADLNFGKIDENTVLRALLARRGPDVEREIRLEFSPDRKGQVDFPLEEKDTFFQEGEAALVRAVRFLQEVAGVPHITMVAYKFLLIVLTRVFAHHPDPDPRNLQLLRRWYWRTALAGPSLFKGSTTGTTRQLTNRVRPGDLSGTVQDLLATVPGNRYPLPDLGKFWTNVGEGKIVLAAWWNAGPRSLLTGEQYEQAELSAALQDSSTAANAVHTVFDRRIVRETLRSSAANRILAPDEGLPKEGIDTELMSRPLNMGDEAWATVLNTHAITPPMSELLANGRVEEFIASRRSLLEKQLEQFLQRMCEWDFENTPPLEDLVIDEGQDEDEDGSF</sequence>
<dbReference type="Pfam" id="PF03235">
    <property type="entry name" value="GmrSD_N"/>
    <property type="match status" value="1"/>
</dbReference>
<protein>
    <submittedName>
        <fullName evidence="2">Uncharacterized conserved protein, contains ParB-like and HNH nuclease domains</fullName>
    </submittedName>
</protein>
<dbReference type="PANTHER" id="PTHR37292:SF2">
    <property type="entry name" value="DUF262 DOMAIN-CONTAINING PROTEIN"/>
    <property type="match status" value="1"/>
</dbReference>
<accession>A0A1G7QI97</accession>
<dbReference type="EMBL" id="FNCC01000004">
    <property type="protein sequence ID" value="SDF98243.1"/>
    <property type="molecule type" value="Genomic_DNA"/>
</dbReference>
<dbReference type="RefSeq" id="WP_090048460.1">
    <property type="nucleotide sequence ID" value="NZ_FNCC01000004.1"/>
</dbReference>
<keyword evidence="3" id="KW-1185">Reference proteome</keyword>
<evidence type="ECO:0000313" key="3">
    <source>
        <dbReference type="Proteomes" id="UP000199623"/>
    </source>
</evidence>
<reference evidence="3" key="1">
    <citation type="submission" date="2016-10" db="EMBL/GenBank/DDBJ databases">
        <authorList>
            <person name="Varghese N."/>
            <person name="Submissions S."/>
        </authorList>
    </citation>
    <scope>NUCLEOTIDE SEQUENCE [LARGE SCALE GENOMIC DNA]</scope>
    <source>
        <strain evidence="3">CGMCC 4.3506</strain>
    </source>
</reference>
<feature type="domain" description="GmrSD restriction endonucleases N-terminal" evidence="1">
    <location>
        <begin position="25"/>
        <end position="217"/>
    </location>
</feature>
<proteinExistence type="predicted"/>
<dbReference type="InterPro" id="IPR004919">
    <property type="entry name" value="GmrSD_N"/>
</dbReference>
<evidence type="ECO:0000313" key="2">
    <source>
        <dbReference type="EMBL" id="SDF98243.1"/>
    </source>
</evidence>
<dbReference type="Proteomes" id="UP000199623">
    <property type="component" value="Unassembled WGS sequence"/>
</dbReference>
<evidence type="ECO:0000259" key="1">
    <source>
        <dbReference type="Pfam" id="PF03235"/>
    </source>
</evidence>